<dbReference type="InterPro" id="IPR001789">
    <property type="entry name" value="Sig_transdc_resp-reg_receiver"/>
</dbReference>
<dbReference type="SMART" id="SM00421">
    <property type="entry name" value="HTH_LUXR"/>
    <property type="match status" value="1"/>
</dbReference>
<geneLocation type="chloroplast" evidence="6"/>
<evidence type="ECO:0008006" key="7">
    <source>
        <dbReference type="Google" id="ProtNLM"/>
    </source>
</evidence>
<sequence length="204" mass="23484">MKKILLIDDDQKLCHLLSAYLISCNFSVSSVHSVRNALADLKFECPDLVISDIMMKDLNGYDFIRLIKLDRLFNHVPIIFLTAKSMTNDRIKGYDLGCNAYVTKPFDPRELIAIIHNLFSYAEFLKKSSLSYNNISTITSNVDSIFSFTSREKKVLIFLLNGYMNKEIAINLNVSKRNIEKYVSRLLAKTNTRNRVELIRLFLG</sequence>
<feature type="modified residue" description="4-aspartylphosphate" evidence="3">
    <location>
        <position position="52"/>
    </location>
</feature>
<dbReference type="InterPro" id="IPR016032">
    <property type="entry name" value="Sig_transdc_resp-reg_C-effctor"/>
</dbReference>
<dbReference type="RefSeq" id="YP_009395879.1">
    <property type="nucleotide sequence ID" value="NC_035279.1"/>
</dbReference>
<dbReference type="SUPFAM" id="SSF46894">
    <property type="entry name" value="C-terminal effector domain of the bipartite response regulators"/>
    <property type="match status" value="1"/>
</dbReference>
<evidence type="ECO:0000313" key="6">
    <source>
        <dbReference type="EMBL" id="ARW64859.1"/>
    </source>
</evidence>
<name>A0A1Z1MG42_9FLOR</name>
<feature type="domain" description="Response regulatory" evidence="5">
    <location>
        <begin position="3"/>
        <end position="119"/>
    </location>
</feature>
<reference evidence="6" key="1">
    <citation type="journal article" date="2017" name="J. Phycol.">
        <title>Analysis of chloroplast genomes and a supermatrix inform reclassification of the Rhodomelaceae (Rhodophyta).</title>
        <authorList>
            <person name="Diaz-Tapia P."/>
            <person name="Maggs C.A."/>
            <person name="West J.A."/>
            <person name="Verbruggen H."/>
        </authorList>
    </citation>
    <scope>NUCLEOTIDE SEQUENCE</scope>
    <source>
        <strain evidence="6">PD852</strain>
    </source>
</reference>
<dbReference type="CDD" id="cd17574">
    <property type="entry name" value="REC_OmpR"/>
    <property type="match status" value="1"/>
</dbReference>
<gene>
    <name evidence="6" type="primary">ycf29</name>
</gene>
<dbReference type="EMBL" id="MF101434">
    <property type="protein sequence ID" value="ARW64859.1"/>
    <property type="molecule type" value="Genomic_DNA"/>
</dbReference>
<dbReference type="Gene3D" id="3.40.50.2300">
    <property type="match status" value="1"/>
</dbReference>
<dbReference type="InterPro" id="IPR036388">
    <property type="entry name" value="WH-like_DNA-bd_sf"/>
</dbReference>
<dbReference type="GeneID" id="33357976"/>
<evidence type="ECO:0000259" key="4">
    <source>
        <dbReference type="PROSITE" id="PS50043"/>
    </source>
</evidence>
<dbReference type="InterPro" id="IPR000792">
    <property type="entry name" value="Tscrpt_reg_LuxR_C"/>
</dbReference>
<keyword evidence="2" id="KW-0238">DNA-binding</keyword>
<keyword evidence="6" id="KW-0150">Chloroplast</keyword>
<keyword evidence="6" id="KW-0934">Plastid</keyword>
<dbReference type="InterPro" id="IPR011006">
    <property type="entry name" value="CheY-like_superfamily"/>
</dbReference>
<keyword evidence="1 3" id="KW-0597">Phosphoprotein</keyword>
<dbReference type="GO" id="GO:0000160">
    <property type="term" value="P:phosphorelay signal transduction system"/>
    <property type="evidence" value="ECO:0007669"/>
    <property type="project" value="InterPro"/>
</dbReference>
<dbReference type="SMART" id="SM00448">
    <property type="entry name" value="REC"/>
    <property type="match status" value="1"/>
</dbReference>
<dbReference type="PROSITE" id="PS50043">
    <property type="entry name" value="HTH_LUXR_2"/>
    <property type="match status" value="1"/>
</dbReference>
<dbReference type="PANTHER" id="PTHR44591:SF3">
    <property type="entry name" value="RESPONSE REGULATORY DOMAIN-CONTAINING PROTEIN"/>
    <property type="match status" value="1"/>
</dbReference>
<dbReference type="CDD" id="cd06170">
    <property type="entry name" value="LuxR_C_like"/>
    <property type="match status" value="1"/>
</dbReference>
<dbReference type="Pfam" id="PF00072">
    <property type="entry name" value="Response_reg"/>
    <property type="match status" value="1"/>
</dbReference>
<dbReference type="SUPFAM" id="SSF52172">
    <property type="entry name" value="CheY-like"/>
    <property type="match status" value="1"/>
</dbReference>
<dbReference type="AlphaFoldDB" id="A0A1Z1MG42"/>
<evidence type="ECO:0000256" key="3">
    <source>
        <dbReference type="PROSITE-ProRule" id="PRU00169"/>
    </source>
</evidence>
<dbReference type="Pfam" id="PF00196">
    <property type="entry name" value="GerE"/>
    <property type="match status" value="1"/>
</dbReference>
<evidence type="ECO:0000256" key="2">
    <source>
        <dbReference type="ARBA" id="ARBA00023125"/>
    </source>
</evidence>
<dbReference type="GO" id="GO:0006355">
    <property type="term" value="P:regulation of DNA-templated transcription"/>
    <property type="evidence" value="ECO:0007669"/>
    <property type="project" value="InterPro"/>
</dbReference>
<proteinExistence type="predicted"/>
<protein>
    <recommendedName>
        <fullName evidence="7">TctD-like protein</fullName>
    </recommendedName>
</protein>
<dbReference type="PANTHER" id="PTHR44591">
    <property type="entry name" value="STRESS RESPONSE REGULATOR PROTEIN 1"/>
    <property type="match status" value="1"/>
</dbReference>
<dbReference type="PROSITE" id="PS00622">
    <property type="entry name" value="HTH_LUXR_1"/>
    <property type="match status" value="1"/>
</dbReference>
<dbReference type="PRINTS" id="PR00038">
    <property type="entry name" value="HTHLUXR"/>
</dbReference>
<dbReference type="GO" id="GO:0003677">
    <property type="term" value="F:DNA binding"/>
    <property type="evidence" value="ECO:0007669"/>
    <property type="project" value="UniProtKB-KW"/>
</dbReference>
<accession>A0A1Z1MG42</accession>
<dbReference type="Gene3D" id="1.10.10.10">
    <property type="entry name" value="Winged helix-like DNA-binding domain superfamily/Winged helix DNA-binding domain"/>
    <property type="match status" value="1"/>
</dbReference>
<dbReference type="InterPro" id="IPR050595">
    <property type="entry name" value="Bact_response_regulator"/>
</dbReference>
<dbReference type="PROSITE" id="PS50110">
    <property type="entry name" value="RESPONSE_REGULATORY"/>
    <property type="match status" value="1"/>
</dbReference>
<evidence type="ECO:0000259" key="5">
    <source>
        <dbReference type="PROSITE" id="PS50110"/>
    </source>
</evidence>
<organism evidence="6">
    <name type="scientific">Herposiphonia versicolor</name>
    <dbReference type="NCBI Taxonomy" id="2007163"/>
    <lineage>
        <taxon>Eukaryota</taxon>
        <taxon>Rhodophyta</taxon>
        <taxon>Florideophyceae</taxon>
        <taxon>Rhodymeniophycidae</taxon>
        <taxon>Ceramiales</taxon>
        <taxon>Rhodomelaceae</taxon>
        <taxon>Herposiphonieae</taxon>
        <taxon>Herposiphonia</taxon>
    </lineage>
</organism>
<evidence type="ECO:0000256" key="1">
    <source>
        <dbReference type="ARBA" id="ARBA00022553"/>
    </source>
</evidence>
<feature type="domain" description="HTH luxR-type" evidence="4">
    <location>
        <begin position="141"/>
        <end position="204"/>
    </location>
</feature>